<dbReference type="InterPro" id="IPR023559">
    <property type="entry name" value="Flagellar_FlhD"/>
</dbReference>
<evidence type="ECO:0000256" key="3">
    <source>
        <dbReference type="ARBA" id="ARBA00023015"/>
    </source>
</evidence>
<feature type="disulfide bond" description="Interchain" evidence="9">
    <location>
        <position position="59"/>
    </location>
</feature>
<dbReference type="HAMAP" id="MF_00725">
    <property type="entry name" value="FlhD"/>
    <property type="match status" value="1"/>
</dbReference>
<reference evidence="10" key="1">
    <citation type="submission" date="2021-03" db="EMBL/GenBank/DDBJ databases">
        <authorList>
            <person name="Peeters C."/>
        </authorList>
    </citation>
    <scope>NUCLEOTIDE SEQUENCE</scope>
    <source>
        <strain evidence="10">LMG 31506</strain>
    </source>
</reference>
<evidence type="ECO:0000256" key="9">
    <source>
        <dbReference type="HAMAP-Rule" id="MF_00725"/>
    </source>
</evidence>
<comment type="subcellular location">
    <subcellularLocation>
        <location evidence="9">Cytoplasm</location>
    </subcellularLocation>
</comment>
<dbReference type="GO" id="GO:0005737">
    <property type="term" value="C:cytoplasm"/>
    <property type="evidence" value="ECO:0007669"/>
    <property type="project" value="UniProtKB-SubCell"/>
</dbReference>
<evidence type="ECO:0000256" key="2">
    <source>
        <dbReference type="ARBA" id="ARBA00022795"/>
    </source>
</evidence>
<dbReference type="EMBL" id="CAJPUY010000018">
    <property type="protein sequence ID" value="CAG2152589.1"/>
    <property type="molecule type" value="Genomic_DNA"/>
</dbReference>
<dbReference type="AlphaFoldDB" id="A0A916N6C6"/>
<keyword evidence="1 9" id="KW-0963">Cytoplasm</keyword>
<accession>A0A916N6C6</accession>
<dbReference type="GO" id="GO:0003677">
    <property type="term" value="F:DNA binding"/>
    <property type="evidence" value="ECO:0007669"/>
    <property type="project" value="UniProtKB-UniRule"/>
</dbReference>
<evidence type="ECO:0000313" key="10">
    <source>
        <dbReference type="EMBL" id="CAG2152589.1"/>
    </source>
</evidence>
<keyword evidence="2 9" id="KW-1005">Bacterial flagellum biogenesis</keyword>
<keyword evidence="5 9" id="KW-1015">Disulfide bond</keyword>
<keyword evidence="10" id="KW-0969">Cilium</keyword>
<evidence type="ECO:0000313" key="11">
    <source>
        <dbReference type="Proteomes" id="UP000672934"/>
    </source>
</evidence>
<comment type="similarity">
    <text evidence="9">Belongs to the FlhD family.</text>
</comment>
<keyword evidence="10" id="KW-0282">Flagellum</keyword>
<keyword evidence="7 9" id="KW-0804">Transcription</keyword>
<dbReference type="SUPFAM" id="SSF63592">
    <property type="entry name" value="Flagellar transcriptional activator FlhD"/>
    <property type="match status" value="1"/>
</dbReference>
<evidence type="ECO:0000256" key="6">
    <source>
        <dbReference type="ARBA" id="ARBA00023159"/>
    </source>
</evidence>
<gene>
    <name evidence="10" type="primary">flhD_2</name>
    <name evidence="9" type="synonym">flhD</name>
    <name evidence="10" type="ORF">LMG31506_04654</name>
</gene>
<dbReference type="Gene3D" id="1.10.4000.10">
    <property type="entry name" value="Flagellar transcriptional activator FlhD"/>
    <property type="match status" value="1"/>
</dbReference>
<dbReference type="Proteomes" id="UP000672934">
    <property type="component" value="Unassembled WGS sequence"/>
</dbReference>
<dbReference type="InterPro" id="IPR036194">
    <property type="entry name" value="FlhD_sf"/>
</dbReference>
<dbReference type="GO" id="GO:0044780">
    <property type="term" value="P:bacterial-type flagellum assembly"/>
    <property type="evidence" value="ECO:0007669"/>
    <property type="project" value="InterPro"/>
</dbReference>
<keyword evidence="4 9" id="KW-0238">DNA-binding</keyword>
<evidence type="ECO:0000256" key="1">
    <source>
        <dbReference type="ARBA" id="ARBA00022490"/>
    </source>
</evidence>
<comment type="subunit">
    <text evidence="9">Homodimer; disulfide-linked. Forms a heterohexamer composed of two FlhC and four FlhD subunits. Each FlhC binds a FlhD dimer, forming a heterotrimer, and a hexamer assembles by dimerization of two heterotrimers.</text>
</comment>
<protein>
    <recommendedName>
        <fullName evidence="9">Flagellar transcriptional regulator FlhD</fullName>
    </recommendedName>
</protein>
<sequence>MNAISEFNLSYLLLAQRLIQDSEAEGMFRLGISQEIARLIAVLTPAQLIKLSRTNLLLCRFRFDDHVLLSSLAAGPSQHDLQQMQMAILLSAQPVEAIN</sequence>
<evidence type="ECO:0000256" key="4">
    <source>
        <dbReference type="ARBA" id="ARBA00023125"/>
    </source>
</evidence>
<keyword evidence="6 9" id="KW-0010">Activator</keyword>
<keyword evidence="11" id="KW-1185">Reference proteome</keyword>
<name>A0A916N6C6_9BURK</name>
<dbReference type="NCBIfam" id="NF002783">
    <property type="entry name" value="PRK02909.1-1"/>
    <property type="match status" value="1"/>
</dbReference>
<evidence type="ECO:0000256" key="8">
    <source>
        <dbReference type="ARBA" id="ARBA00025431"/>
    </source>
</evidence>
<keyword evidence="10" id="KW-0966">Cell projection</keyword>
<proteinExistence type="inferred from homology"/>
<dbReference type="GO" id="GO:1902208">
    <property type="term" value="P:regulation of bacterial-type flagellum assembly"/>
    <property type="evidence" value="ECO:0007669"/>
    <property type="project" value="UniProtKB-UniRule"/>
</dbReference>
<comment type="function">
    <text evidence="8 9">Functions in complex with FlhC as a master transcriptional regulator that regulates transcription of several flagellar and non-flagellar operons by binding to their promoter region. Activates expression of class 2 flagellar genes, including fliA, which is a flagellum-specific sigma factor that turns on the class 3 genes. Also regulates genes whose products function in a variety of physiological pathways.</text>
</comment>
<evidence type="ECO:0000256" key="7">
    <source>
        <dbReference type="ARBA" id="ARBA00023163"/>
    </source>
</evidence>
<dbReference type="Pfam" id="PF05247">
    <property type="entry name" value="FlhD"/>
    <property type="match status" value="1"/>
</dbReference>
<comment type="caution">
    <text evidence="10">The sequence shown here is derived from an EMBL/GenBank/DDBJ whole genome shotgun (WGS) entry which is preliminary data.</text>
</comment>
<evidence type="ECO:0000256" key="5">
    <source>
        <dbReference type="ARBA" id="ARBA00023157"/>
    </source>
</evidence>
<keyword evidence="3 9" id="KW-0805">Transcription regulation</keyword>
<comment type="domain">
    <text evidence="9">The C-terminal region contains a putative helix-turn-helix (HTH) motif, suggesting that this region may bind DNA.</text>
</comment>
<dbReference type="GO" id="GO:0045893">
    <property type="term" value="P:positive regulation of DNA-templated transcription"/>
    <property type="evidence" value="ECO:0007669"/>
    <property type="project" value="InterPro"/>
</dbReference>
<organism evidence="10 11">
    <name type="scientific">Cupriavidus yeoncheonensis</name>
    <dbReference type="NCBI Taxonomy" id="1462994"/>
    <lineage>
        <taxon>Bacteria</taxon>
        <taxon>Pseudomonadati</taxon>
        <taxon>Pseudomonadota</taxon>
        <taxon>Betaproteobacteria</taxon>
        <taxon>Burkholderiales</taxon>
        <taxon>Burkholderiaceae</taxon>
        <taxon>Cupriavidus</taxon>
    </lineage>
</organism>